<dbReference type="InterPro" id="IPR016161">
    <property type="entry name" value="Ald_DH/histidinol_DH"/>
</dbReference>
<dbReference type="AlphaFoldDB" id="D9XGB0"/>
<dbReference type="EMBL" id="GG657757">
    <property type="protein sequence ID" value="EFL36999.1"/>
    <property type="molecule type" value="Genomic_DNA"/>
</dbReference>
<evidence type="ECO:0000313" key="4">
    <source>
        <dbReference type="Proteomes" id="UP000004184"/>
    </source>
</evidence>
<gene>
    <name evidence="3" type="ORF">SSQG_07517</name>
</gene>
<accession>D9XGB0</accession>
<dbReference type="Gene3D" id="3.40.309.10">
    <property type="entry name" value="Aldehyde Dehydrogenase, Chain A, domain 2"/>
    <property type="match status" value="1"/>
</dbReference>
<dbReference type="InterPro" id="IPR047110">
    <property type="entry name" value="GABD/Sad-like"/>
</dbReference>
<dbReference type="PANTHER" id="PTHR43217">
    <property type="entry name" value="SUCCINATE SEMIALDEHYDE DEHYDROGENASE [NAD(P)+] SAD"/>
    <property type="match status" value="1"/>
</dbReference>
<evidence type="ECO:0000256" key="1">
    <source>
        <dbReference type="SAM" id="MobiDB-lite"/>
    </source>
</evidence>
<dbReference type="Proteomes" id="UP000004184">
    <property type="component" value="Unassembled WGS sequence"/>
</dbReference>
<dbReference type="SUPFAM" id="SSF53720">
    <property type="entry name" value="ALDH-like"/>
    <property type="match status" value="1"/>
</dbReference>
<dbReference type="Pfam" id="PF00171">
    <property type="entry name" value="Aldedh"/>
    <property type="match status" value="1"/>
</dbReference>
<dbReference type="GO" id="GO:0004777">
    <property type="term" value="F:succinate-semialdehyde dehydrogenase (NAD+) activity"/>
    <property type="evidence" value="ECO:0007669"/>
    <property type="project" value="TreeGrafter"/>
</dbReference>
<dbReference type="HOGENOM" id="CLU_1427321_0_0_11"/>
<reference evidence="4" key="1">
    <citation type="submission" date="2009-02" db="EMBL/GenBank/DDBJ databases">
        <title>Annotation of Streptomyces viridochromogenes strain DSM 40736.</title>
        <authorList>
            <consortium name="The Broad Institute Genome Sequencing Platform"/>
            <consortium name="Broad Institute Microbial Sequencing Center"/>
            <person name="Fischbach M."/>
            <person name="Godfrey P."/>
            <person name="Ward D."/>
            <person name="Young S."/>
            <person name="Zeng Q."/>
            <person name="Koehrsen M."/>
            <person name="Alvarado L."/>
            <person name="Berlin A.M."/>
            <person name="Bochicchio J."/>
            <person name="Borenstein D."/>
            <person name="Chapman S.B."/>
            <person name="Chen Z."/>
            <person name="Engels R."/>
            <person name="Freedman E."/>
            <person name="Gellesch M."/>
            <person name="Goldberg J."/>
            <person name="Griggs A."/>
            <person name="Gujja S."/>
            <person name="Heilman E.R."/>
            <person name="Heiman D.I."/>
            <person name="Hepburn T.A."/>
            <person name="Howarth C."/>
            <person name="Jen D."/>
            <person name="Larson L."/>
            <person name="Lewis B."/>
            <person name="Mehta T."/>
            <person name="Park D."/>
            <person name="Pearson M."/>
            <person name="Richards J."/>
            <person name="Roberts A."/>
            <person name="Saif S."/>
            <person name="Shea T.D."/>
            <person name="Shenoy N."/>
            <person name="Sisk P."/>
            <person name="Stolte C."/>
            <person name="Sykes S.N."/>
            <person name="Thomson T."/>
            <person name="Walk T."/>
            <person name="White J."/>
            <person name="Yandava C."/>
            <person name="Straight P."/>
            <person name="Clardy J."/>
            <person name="Hung D."/>
            <person name="Kolter R."/>
            <person name="Mekalanos J."/>
            <person name="Walker S."/>
            <person name="Walsh C.T."/>
            <person name="Wieland-Brown L.C."/>
            <person name="Haas B."/>
            <person name="Nusbaum C."/>
            <person name="Birren B."/>
        </authorList>
    </citation>
    <scope>NUCLEOTIDE SEQUENCE [LARGE SCALE GENOMIC DNA]</scope>
    <source>
        <strain evidence="4">DSM 40736 / JCM 4977 / BCRC 1201 / Tue 494</strain>
    </source>
</reference>
<organism evidence="3 4">
    <name type="scientific">Streptomyces viridochromogenes (strain DSM 40736 / JCM 4977 / BCRC 1201 / Tue 494)</name>
    <dbReference type="NCBI Taxonomy" id="591159"/>
    <lineage>
        <taxon>Bacteria</taxon>
        <taxon>Bacillati</taxon>
        <taxon>Actinomycetota</taxon>
        <taxon>Actinomycetes</taxon>
        <taxon>Kitasatosporales</taxon>
        <taxon>Streptomycetaceae</taxon>
        <taxon>Streptomyces</taxon>
    </lineage>
</organism>
<feature type="region of interest" description="Disordered" evidence="1">
    <location>
        <begin position="1"/>
        <end position="55"/>
    </location>
</feature>
<feature type="region of interest" description="Disordered" evidence="1">
    <location>
        <begin position="146"/>
        <end position="190"/>
    </location>
</feature>
<dbReference type="InterPro" id="IPR016163">
    <property type="entry name" value="Ald_DH_C"/>
</dbReference>
<feature type="domain" description="Aldehyde dehydrogenase" evidence="2">
    <location>
        <begin position="4"/>
        <end position="138"/>
    </location>
</feature>
<keyword evidence="4" id="KW-1185">Reference proteome</keyword>
<sequence>MNGVEALRLGDPRDPGTQVGRWPGTTCARRSGGRSRSRWRQGPLLTGGKPVPGEGWFHRPTELADTGPGMAAFDEETFGPLAALTVARDDEDAVRLADATAYGPGLSVWTPDTARGVGLARRITSGAAFVNAGRRRHPRVHRHPHLLGGRLPGRGVAHTPSPCRTAVPQGDTHPPSTPGAGECRREFRPG</sequence>
<evidence type="ECO:0000313" key="3">
    <source>
        <dbReference type="EMBL" id="EFL36999.1"/>
    </source>
</evidence>
<evidence type="ECO:0000259" key="2">
    <source>
        <dbReference type="Pfam" id="PF00171"/>
    </source>
</evidence>
<proteinExistence type="predicted"/>
<dbReference type="STRING" id="591159.SSQG_07517"/>
<protein>
    <submittedName>
        <fullName evidence="3">Succinate-semialdehyde dehydrogenase</fullName>
    </submittedName>
</protein>
<dbReference type="eggNOG" id="COG1012">
    <property type="taxonomic scope" value="Bacteria"/>
</dbReference>
<dbReference type="PANTHER" id="PTHR43217:SF1">
    <property type="entry name" value="SUCCINATE SEMIALDEHYDE DEHYDROGENASE [NAD(P)+] SAD"/>
    <property type="match status" value="1"/>
</dbReference>
<name>D9XGB0_STRVT</name>
<dbReference type="InterPro" id="IPR015590">
    <property type="entry name" value="Aldehyde_DH_dom"/>
</dbReference>
<feature type="compositionally biased region" description="Low complexity" evidence="1">
    <location>
        <begin position="146"/>
        <end position="156"/>
    </location>
</feature>